<feature type="non-terminal residue" evidence="1">
    <location>
        <position position="1"/>
    </location>
</feature>
<sequence>KLTAREPASVNIGNSRYVEQFERLFNFLEAAEDPQRTLDEIFEFFGCNLSSIKTYPISDNDSDKTNILKLAAKYLRDDIRANDYDTNTIDGKNTFYYTAGIETITPESSVGINLSIQRLKQLPPASAIANRFKVKIYDYAVPETRGLQQIKIKDVRALRTLGNNDTHLLPGEKLWTAGYYLKIPKNPGWSSFMELRTNSAIFDVTKIK</sequence>
<organism evidence="1 2">
    <name type="scientific">Cotesia glomerata</name>
    <name type="common">Lepidopteran parasitic wasp</name>
    <name type="synonym">Apanteles glomeratus</name>
    <dbReference type="NCBI Taxonomy" id="32391"/>
    <lineage>
        <taxon>Eukaryota</taxon>
        <taxon>Metazoa</taxon>
        <taxon>Ecdysozoa</taxon>
        <taxon>Arthropoda</taxon>
        <taxon>Hexapoda</taxon>
        <taxon>Insecta</taxon>
        <taxon>Pterygota</taxon>
        <taxon>Neoptera</taxon>
        <taxon>Endopterygota</taxon>
        <taxon>Hymenoptera</taxon>
        <taxon>Apocrita</taxon>
        <taxon>Ichneumonoidea</taxon>
        <taxon>Braconidae</taxon>
        <taxon>Microgastrinae</taxon>
        <taxon>Cotesia</taxon>
    </lineage>
</organism>
<evidence type="ECO:0000313" key="2">
    <source>
        <dbReference type="Proteomes" id="UP000826195"/>
    </source>
</evidence>
<protein>
    <submittedName>
        <fullName evidence="1">Uncharacterized protein</fullName>
    </submittedName>
</protein>
<evidence type="ECO:0000313" key="1">
    <source>
        <dbReference type="EMBL" id="KAH0537409.1"/>
    </source>
</evidence>
<proteinExistence type="predicted"/>
<name>A0AAV7HZ82_COTGL</name>
<keyword evidence="2" id="KW-1185">Reference proteome</keyword>
<dbReference type="Proteomes" id="UP000826195">
    <property type="component" value="Unassembled WGS sequence"/>
</dbReference>
<accession>A0AAV7HZ82</accession>
<dbReference type="AlphaFoldDB" id="A0AAV7HZ82"/>
<reference evidence="1 2" key="1">
    <citation type="journal article" date="2021" name="J. Hered.">
        <title>A chromosome-level genome assembly of the parasitoid wasp, Cotesia glomerata (Hymenoptera: Braconidae).</title>
        <authorList>
            <person name="Pinto B.J."/>
            <person name="Weis J.J."/>
            <person name="Gamble T."/>
            <person name="Ode P.J."/>
            <person name="Paul R."/>
            <person name="Zaspel J.M."/>
        </authorList>
    </citation>
    <scope>NUCLEOTIDE SEQUENCE [LARGE SCALE GENOMIC DNA]</scope>
    <source>
        <strain evidence="1">CgM1</strain>
    </source>
</reference>
<gene>
    <name evidence="1" type="ORF">KQX54_000352</name>
</gene>
<dbReference type="EMBL" id="JAHXZJ010002668">
    <property type="protein sequence ID" value="KAH0537409.1"/>
    <property type="molecule type" value="Genomic_DNA"/>
</dbReference>
<comment type="caution">
    <text evidence="1">The sequence shown here is derived from an EMBL/GenBank/DDBJ whole genome shotgun (WGS) entry which is preliminary data.</text>
</comment>